<evidence type="ECO:0000256" key="1">
    <source>
        <dbReference type="SAM" id="Phobius"/>
    </source>
</evidence>
<feature type="transmembrane region" description="Helical" evidence="1">
    <location>
        <begin position="35"/>
        <end position="54"/>
    </location>
</feature>
<feature type="transmembrane region" description="Helical" evidence="1">
    <location>
        <begin position="66"/>
        <end position="92"/>
    </location>
</feature>
<keyword evidence="1" id="KW-0812">Transmembrane</keyword>
<proteinExistence type="predicted"/>
<organism evidence="2">
    <name type="scientific">Cacopsylla melanoneura</name>
    <dbReference type="NCBI Taxonomy" id="428564"/>
    <lineage>
        <taxon>Eukaryota</taxon>
        <taxon>Metazoa</taxon>
        <taxon>Ecdysozoa</taxon>
        <taxon>Arthropoda</taxon>
        <taxon>Hexapoda</taxon>
        <taxon>Insecta</taxon>
        <taxon>Pterygota</taxon>
        <taxon>Neoptera</taxon>
        <taxon>Paraneoptera</taxon>
        <taxon>Hemiptera</taxon>
        <taxon>Sternorrhyncha</taxon>
        <taxon>Psylloidea</taxon>
        <taxon>Psyllidae</taxon>
        <taxon>Psyllinae</taxon>
        <taxon>Cacopsylla</taxon>
    </lineage>
</organism>
<sequence>MVFPNTYFSFSCLLFPILLFLLSSASYYSLSPVFSVLFSFSLLGLPSGYQFFFMSDYSDFRSILFLLLRFVFGFPWVFIYFLSWILFAFFFMDVICFLNKMKTYNLSYLLV</sequence>
<keyword evidence="1" id="KW-1133">Transmembrane helix</keyword>
<keyword evidence="1" id="KW-0472">Membrane</keyword>
<accession>A0A8D8RA16</accession>
<evidence type="ECO:0000313" key="2">
    <source>
        <dbReference type="EMBL" id="CAG6647170.1"/>
    </source>
</evidence>
<name>A0A8D8RA16_9HEMI</name>
<protein>
    <submittedName>
        <fullName evidence="2">Uncharacterized protein</fullName>
    </submittedName>
</protein>
<dbReference type="EMBL" id="HBUF01145647">
    <property type="protein sequence ID" value="CAG6647170.1"/>
    <property type="molecule type" value="Transcribed_RNA"/>
</dbReference>
<reference evidence="2" key="1">
    <citation type="submission" date="2021-05" db="EMBL/GenBank/DDBJ databases">
        <authorList>
            <person name="Alioto T."/>
            <person name="Alioto T."/>
            <person name="Gomez Garrido J."/>
        </authorList>
    </citation>
    <scope>NUCLEOTIDE SEQUENCE</scope>
</reference>
<dbReference type="AlphaFoldDB" id="A0A8D8RA16"/>